<dbReference type="PROSITE" id="PS51898">
    <property type="entry name" value="TYR_RECOMBINASE"/>
    <property type="match status" value="1"/>
</dbReference>
<proteinExistence type="predicted"/>
<dbReference type="InterPro" id="IPR002104">
    <property type="entry name" value="Integrase_catalytic"/>
</dbReference>
<dbReference type="InterPro" id="IPR013762">
    <property type="entry name" value="Integrase-like_cat_sf"/>
</dbReference>
<feature type="region of interest" description="Disordered" evidence="2">
    <location>
        <begin position="185"/>
        <end position="205"/>
    </location>
</feature>
<comment type="caution">
    <text evidence="4">The sequence shown here is derived from an EMBL/GenBank/DDBJ whole genome shotgun (WGS) entry which is preliminary data.</text>
</comment>
<keyword evidence="5" id="KW-1185">Reference proteome</keyword>
<sequence length="486" mass="56619">MPRTKSKAPTLEQRCSPNGEWTFRRLINGKRKTFYTGTSNYQEAVAFRDRSIASETVGAELITRKRQNALKVIRNLSEVVDGLEIPRLTFQEGFDYWLKRNPEQLDNSLLRQKHIRSNYAHFKAWCEQKKLRYMDEISNDISVDYALHLWNSTHIRGTTFNKKINLLSNVFRCVSVNHQLPNGDPFHPDIVRRKPKSDGSESTHMPLEPHMLDAVMKTVANYGQDYIDLFIVGASIGARLKDCCLLKWEHVDFKTGFIEFHPYKTMRKCAGSTARIPISANLMELLQRRMQDRVSSYVNPVIANEYNDKEVYKKCTKIFKEALGKETTQLSKEGLRRQRNGCIYGFHSFRTTLMSWLAARDCPMRDAMRIFCWESVEMIKLYTKMLEKARGDMDARCKKLFAVTEEINFEVPEEAKKMQPLRPTPEALSRLVNRYSNRTIGLIYNISDVAVKNWMDKFGVLRSRRVCNKIIEEDEIQKIRQELLAA</sequence>
<dbReference type="AlphaFoldDB" id="A0A2U1AYL1"/>
<dbReference type="Pfam" id="PF00589">
    <property type="entry name" value="Phage_integrase"/>
    <property type="match status" value="1"/>
</dbReference>
<name>A0A2U1AYL1_9BACT</name>
<feature type="compositionally biased region" description="Basic and acidic residues" evidence="2">
    <location>
        <begin position="186"/>
        <end position="201"/>
    </location>
</feature>
<evidence type="ECO:0000259" key="3">
    <source>
        <dbReference type="PROSITE" id="PS51898"/>
    </source>
</evidence>
<dbReference type="GeneID" id="78295396"/>
<evidence type="ECO:0000313" key="4">
    <source>
        <dbReference type="EMBL" id="PVY41431.1"/>
    </source>
</evidence>
<dbReference type="OrthoDB" id="662444at2"/>
<dbReference type="Gene3D" id="1.10.443.10">
    <property type="entry name" value="Intergrase catalytic core"/>
    <property type="match status" value="1"/>
</dbReference>
<evidence type="ECO:0000256" key="2">
    <source>
        <dbReference type="SAM" id="MobiDB-lite"/>
    </source>
</evidence>
<evidence type="ECO:0000313" key="5">
    <source>
        <dbReference type="Proteomes" id="UP000245959"/>
    </source>
</evidence>
<dbReference type="GO" id="GO:0003677">
    <property type="term" value="F:DNA binding"/>
    <property type="evidence" value="ECO:0007669"/>
    <property type="project" value="InterPro"/>
</dbReference>
<protein>
    <submittedName>
        <fullName evidence="4">Phage integrase family protein</fullName>
    </submittedName>
</protein>
<dbReference type="InterPro" id="IPR011010">
    <property type="entry name" value="DNA_brk_join_enz"/>
</dbReference>
<dbReference type="GO" id="GO:0006310">
    <property type="term" value="P:DNA recombination"/>
    <property type="evidence" value="ECO:0007669"/>
    <property type="project" value="UniProtKB-KW"/>
</dbReference>
<dbReference type="RefSeq" id="WP_116884090.1">
    <property type="nucleotide sequence ID" value="NZ_CABMMC010000012.1"/>
</dbReference>
<dbReference type="SUPFAM" id="SSF56349">
    <property type="entry name" value="DNA breaking-rejoining enzymes"/>
    <property type="match status" value="1"/>
</dbReference>
<evidence type="ECO:0000256" key="1">
    <source>
        <dbReference type="ARBA" id="ARBA00023172"/>
    </source>
</evidence>
<reference evidence="4 5" key="1">
    <citation type="submission" date="2018-04" db="EMBL/GenBank/DDBJ databases">
        <title>Genomic Encyclopedia of Type Strains, Phase IV (KMG-IV): sequencing the most valuable type-strain genomes for metagenomic binning, comparative biology and taxonomic classification.</title>
        <authorList>
            <person name="Goeker M."/>
        </authorList>
    </citation>
    <scope>NUCLEOTIDE SEQUENCE [LARGE SCALE GENOMIC DNA]</scope>
    <source>
        <strain evidence="4 5">DSM 14823</strain>
    </source>
</reference>
<gene>
    <name evidence="4" type="ORF">C8D82_11444</name>
</gene>
<organism evidence="4 5">
    <name type="scientific">Victivallis vadensis</name>
    <dbReference type="NCBI Taxonomy" id="172901"/>
    <lineage>
        <taxon>Bacteria</taxon>
        <taxon>Pseudomonadati</taxon>
        <taxon>Lentisphaerota</taxon>
        <taxon>Lentisphaeria</taxon>
        <taxon>Victivallales</taxon>
        <taxon>Victivallaceae</taxon>
        <taxon>Victivallis</taxon>
    </lineage>
</organism>
<feature type="domain" description="Tyr recombinase" evidence="3">
    <location>
        <begin position="200"/>
        <end position="399"/>
    </location>
</feature>
<dbReference type="EMBL" id="QEKH01000014">
    <property type="protein sequence ID" value="PVY41431.1"/>
    <property type="molecule type" value="Genomic_DNA"/>
</dbReference>
<keyword evidence="1" id="KW-0233">DNA recombination</keyword>
<accession>A0A2U1AYL1</accession>
<dbReference type="Proteomes" id="UP000245959">
    <property type="component" value="Unassembled WGS sequence"/>
</dbReference>
<dbReference type="GO" id="GO:0015074">
    <property type="term" value="P:DNA integration"/>
    <property type="evidence" value="ECO:0007669"/>
    <property type="project" value="InterPro"/>
</dbReference>